<gene>
    <name evidence="5" type="ORF">OPV22_002432</name>
</gene>
<feature type="domain" description="Bromo" evidence="4">
    <location>
        <begin position="181"/>
        <end position="251"/>
    </location>
</feature>
<evidence type="ECO:0000313" key="6">
    <source>
        <dbReference type="Proteomes" id="UP001222027"/>
    </source>
</evidence>
<name>A0AAV8RXT0_ENSVE</name>
<dbReference type="SMART" id="SM00297">
    <property type="entry name" value="BROMO"/>
    <property type="match status" value="1"/>
</dbReference>
<evidence type="ECO:0000256" key="1">
    <source>
        <dbReference type="ARBA" id="ARBA00023117"/>
    </source>
</evidence>
<evidence type="ECO:0000259" key="4">
    <source>
        <dbReference type="PROSITE" id="PS50014"/>
    </source>
</evidence>
<dbReference type="PROSITE" id="PS00633">
    <property type="entry name" value="BROMODOMAIN_1"/>
    <property type="match status" value="1"/>
</dbReference>
<organism evidence="5 6">
    <name type="scientific">Ensete ventricosum</name>
    <name type="common">Abyssinian banana</name>
    <name type="synonym">Musa ensete</name>
    <dbReference type="NCBI Taxonomy" id="4639"/>
    <lineage>
        <taxon>Eukaryota</taxon>
        <taxon>Viridiplantae</taxon>
        <taxon>Streptophyta</taxon>
        <taxon>Embryophyta</taxon>
        <taxon>Tracheophyta</taxon>
        <taxon>Spermatophyta</taxon>
        <taxon>Magnoliopsida</taxon>
        <taxon>Liliopsida</taxon>
        <taxon>Zingiberales</taxon>
        <taxon>Musaceae</taxon>
        <taxon>Ensete</taxon>
    </lineage>
</organism>
<feature type="region of interest" description="Disordered" evidence="3">
    <location>
        <begin position="267"/>
        <end position="305"/>
    </location>
</feature>
<accession>A0AAV8RXT0</accession>
<feature type="compositionally biased region" description="Basic and acidic residues" evidence="3">
    <location>
        <begin position="134"/>
        <end position="146"/>
    </location>
</feature>
<dbReference type="SUPFAM" id="SSF47370">
    <property type="entry name" value="Bromodomain"/>
    <property type="match status" value="1"/>
</dbReference>
<feature type="compositionally biased region" description="Basic residues" evidence="3">
    <location>
        <begin position="99"/>
        <end position="108"/>
    </location>
</feature>
<dbReference type="Proteomes" id="UP001222027">
    <property type="component" value="Unassembled WGS sequence"/>
</dbReference>
<feature type="compositionally biased region" description="Basic and acidic residues" evidence="3">
    <location>
        <begin position="267"/>
        <end position="281"/>
    </location>
</feature>
<feature type="compositionally biased region" description="Low complexity" evidence="3">
    <location>
        <begin position="33"/>
        <end position="44"/>
    </location>
</feature>
<feature type="region of interest" description="Disordered" evidence="3">
    <location>
        <begin position="1"/>
        <end position="162"/>
    </location>
</feature>
<dbReference type="CDD" id="cd04369">
    <property type="entry name" value="Bromodomain"/>
    <property type="match status" value="1"/>
</dbReference>
<dbReference type="PANTHER" id="PTHR22881:SF27">
    <property type="entry name" value="BROMODOMAIN CONTAINING 7_9"/>
    <property type="match status" value="1"/>
</dbReference>
<reference evidence="5 6" key="1">
    <citation type="submission" date="2022-12" db="EMBL/GenBank/DDBJ databases">
        <title>Chromosome-scale assembly of the Ensete ventricosum genome.</title>
        <authorList>
            <person name="Dussert Y."/>
            <person name="Stocks J."/>
            <person name="Wendawek A."/>
            <person name="Woldeyes F."/>
            <person name="Nichols R.A."/>
            <person name="Borrell J.S."/>
        </authorList>
    </citation>
    <scope>NUCLEOTIDE SEQUENCE [LARGE SCALE GENOMIC DNA]</scope>
    <source>
        <strain evidence="6">cv. Maze</strain>
        <tissue evidence="5">Seeds</tissue>
    </source>
</reference>
<evidence type="ECO:0000256" key="3">
    <source>
        <dbReference type="SAM" id="MobiDB-lite"/>
    </source>
</evidence>
<proteinExistence type="predicted"/>
<dbReference type="PROSITE" id="PS50014">
    <property type="entry name" value="BROMODOMAIN_2"/>
    <property type="match status" value="1"/>
</dbReference>
<dbReference type="InterPro" id="IPR051831">
    <property type="entry name" value="Bromodomain_contain_prot"/>
</dbReference>
<dbReference type="AlphaFoldDB" id="A0AAV8RXT0"/>
<dbReference type="PRINTS" id="PR00503">
    <property type="entry name" value="BROMODOMAIN"/>
</dbReference>
<dbReference type="InterPro" id="IPR001487">
    <property type="entry name" value="Bromodomain"/>
</dbReference>
<dbReference type="EMBL" id="JAQQAF010000001">
    <property type="protein sequence ID" value="KAJ8511998.1"/>
    <property type="molecule type" value="Genomic_DNA"/>
</dbReference>
<comment type="caution">
    <text evidence="5">The sequence shown here is derived from an EMBL/GenBank/DDBJ whole genome shotgun (WGS) entry which is preliminary data.</text>
</comment>
<feature type="compositionally biased region" description="Low complexity" evidence="3">
    <location>
        <begin position="1"/>
        <end position="10"/>
    </location>
</feature>
<dbReference type="PANTHER" id="PTHR22881">
    <property type="entry name" value="BROMODOMAIN CONTAINING PROTEIN"/>
    <property type="match status" value="1"/>
</dbReference>
<dbReference type="InterPro" id="IPR036427">
    <property type="entry name" value="Bromodomain-like_sf"/>
</dbReference>
<dbReference type="Pfam" id="PF00439">
    <property type="entry name" value="Bromodomain"/>
    <property type="match status" value="1"/>
</dbReference>
<dbReference type="InterPro" id="IPR018359">
    <property type="entry name" value="Bromodomain_CS"/>
</dbReference>
<dbReference type="Gene3D" id="1.20.920.10">
    <property type="entry name" value="Bromodomain-like"/>
    <property type="match status" value="1"/>
</dbReference>
<evidence type="ECO:0000256" key="2">
    <source>
        <dbReference type="PROSITE-ProRule" id="PRU00035"/>
    </source>
</evidence>
<feature type="compositionally biased region" description="Basic residues" evidence="3">
    <location>
        <begin position="282"/>
        <end position="296"/>
    </location>
</feature>
<sequence>MRNSSRAAVDASKRKKRKKGRPSLLDLQKRSLRLQNQQQNNRSPNPNPSPKFPQSNTPSASRRVTRRNPDPSQDEPPRSPPEAGRDEEKEEEEDGVSGGKRREKKLKLVLRLPSRSGSESDGAANADPKRRKIGHEDRDKKVERNNSPKATGLVPGEQLDLGPTTTLPDKKLLAFILDRLQKKDTYGVFSEPVDPKELPDYHEVIEHPMDFGTVRNKLLTGAYFNLEQFESDVFLISSNAMRYNAPDTIYFRQARSIHELAKKNFENLRQDGNDNEPEPKTVVRRGRPPNKHKKVGRPPADHAASDFSTDVTLANAGDANHLSNLAHDSLRKGSSGDKSGIANASNRASYGLHCTDTCGLISEQKADRDEEYSGSAPKGNHTKYGKKLTIVDENRRNTYKQSLASTYTHETPIFTILNGEKKQLMPVGLHLEYAYARSLARFAAKLGPIGWLLAARKIQRVLPPGTKFGPGWVADGEAPQHSQPLVPSVSPLHPLAKSCASSTIDKHSHGQEMPHNDVIVKEGRINGTTLPASTLAVSSNVSSFPEDPSLSSVPSHENGSSTLVNGGMDGDAIRPKVPFQHHQNPGMHPAIDGLSGSFNSNMVSQLGKMIRPAGMLYGPFGSDAQMSHARALDMVSRANNNYIQQTAERATVVGNSSMANSGKLLKEAGNDSKGPWQSTTLQWKPHSAAPDLNVGFQSPGSPASDVISLAILELGILAWPVMGGFSKWKKASSSALRQATKVVLLKTEQTKKPRCEGSQRRTKPMEAKISRGVKWIAAAACSFAIRSGLLFAH</sequence>
<evidence type="ECO:0000313" key="5">
    <source>
        <dbReference type="EMBL" id="KAJ8511998.1"/>
    </source>
</evidence>
<protein>
    <recommendedName>
        <fullName evidence="4">Bromo domain-containing protein</fullName>
    </recommendedName>
</protein>
<keyword evidence="1 2" id="KW-0103">Bromodomain</keyword>
<keyword evidence="6" id="KW-1185">Reference proteome</keyword>